<keyword evidence="2" id="KW-0808">Transferase</keyword>
<evidence type="ECO:0000313" key="4">
    <source>
        <dbReference type="EMBL" id="ADX98397.1"/>
    </source>
</evidence>
<dbReference type="NCBIfam" id="TIGR00571">
    <property type="entry name" value="dam"/>
    <property type="match status" value="1"/>
</dbReference>
<name>F1B062_CAMJU</name>
<organism evidence="4">
    <name type="scientific">Campylobacter jejuni</name>
    <dbReference type="NCBI Taxonomy" id="197"/>
    <lineage>
        <taxon>Bacteria</taxon>
        <taxon>Pseudomonadati</taxon>
        <taxon>Campylobacterota</taxon>
        <taxon>Epsilonproteobacteria</taxon>
        <taxon>Campylobacterales</taxon>
        <taxon>Campylobacteraceae</taxon>
        <taxon>Campylobacter</taxon>
    </lineage>
</organism>
<proteinExistence type="predicted"/>
<dbReference type="PRINTS" id="PR00505">
    <property type="entry name" value="D12N6MTFRASE"/>
</dbReference>
<evidence type="ECO:0000256" key="1">
    <source>
        <dbReference type="ARBA" id="ARBA00022603"/>
    </source>
</evidence>
<dbReference type="SUPFAM" id="SSF53335">
    <property type="entry name" value="S-adenosyl-L-methionine-dependent methyltransferases"/>
    <property type="match status" value="1"/>
</dbReference>
<dbReference type="GO" id="GO:0009007">
    <property type="term" value="F:site-specific DNA-methyltransferase (adenine-specific) activity"/>
    <property type="evidence" value="ECO:0007669"/>
    <property type="project" value="UniProtKB-EC"/>
</dbReference>
<dbReference type="InterPro" id="IPR012327">
    <property type="entry name" value="MeTrfase_D12"/>
</dbReference>
<dbReference type="Pfam" id="PF02086">
    <property type="entry name" value="MethyltransfD12"/>
    <property type="match status" value="1"/>
</dbReference>
<evidence type="ECO:0000256" key="3">
    <source>
        <dbReference type="ARBA" id="ARBA00022691"/>
    </source>
</evidence>
<keyword evidence="1 4" id="KW-0489">Methyltransferase</keyword>
<dbReference type="GO" id="GO:0006298">
    <property type="term" value="P:mismatch repair"/>
    <property type="evidence" value="ECO:0007669"/>
    <property type="project" value="TreeGrafter"/>
</dbReference>
<reference evidence="4" key="2">
    <citation type="submission" date="2010-05" db="EMBL/GenBank/DDBJ databases">
        <title>Sequencing of CJIE1 prophage homologs reveals variable gene carriage.</title>
        <authorList>
            <person name="Clark C.G."/>
        </authorList>
    </citation>
    <scope>NUCLEOTIDE SEQUENCE</scope>
    <source>
        <strain evidence="4">NCTC 13255</strain>
    </source>
</reference>
<dbReference type="EMBL" id="HM192820">
    <property type="protein sequence ID" value="ADX98397.1"/>
    <property type="molecule type" value="Genomic_DNA"/>
</dbReference>
<dbReference type="AlphaFoldDB" id="F1B062"/>
<dbReference type="GO" id="GO:1904047">
    <property type="term" value="F:S-adenosyl-L-methionine binding"/>
    <property type="evidence" value="ECO:0007669"/>
    <property type="project" value="TreeGrafter"/>
</dbReference>
<dbReference type="GO" id="GO:0032259">
    <property type="term" value="P:methylation"/>
    <property type="evidence" value="ECO:0007669"/>
    <property type="project" value="UniProtKB-KW"/>
</dbReference>
<accession>F1B062</accession>
<dbReference type="Gene3D" id="3.40.50.150">
    <property type="entry name" value="Vaccinia Virus protein VP39"/>
    <property type="match status" value="2"/>
</dbReference>
<protein>
    <submittedName>
        <fullName evidence="4">DNA adenine methylase</fullName>
    </submittedName>
</protein>
<keyword evidence="3" id="KW-0949">S-adenosyl-L-methionine</keyword>
<reference evidence="4" key="1">
    <citation type="journal article" date="2008" name="BMC Microbiol.">
        <title>Sequence variability of Campylobacter temperate bacteriophages.</title>
        <authorList>
            <person name="Clark C.G."/>
            <person name="Ng L.K."/>
        </authorList>
    </citation>
    <scope>NUCLEOTIDE SEQUENCE</scope>
    <source>
        <strain evidence="4">NCTC 13255</strain>
    </source>
</reference>
<dbReference type="PANTHER" id="PTHR30481">
    <property type="entry name" value="DNA ADENINE METHYLASE"/>
    <property type="match status" value="1"/>
</dbReference>
<dbReference type="GO" id="GO:0043565">
    <property type="term" value="F:sequence-specific DNA binding"/>
    <property type="evidence" value="ECO:0007669"/>
    <property type="project" value="TreeGrafter"/>
</dbReference>
<evidence type="ECO:0000256" key="2">
    <source>
        <dbReference type="ARBA" id="ARBA00022679"/>
    </source>
</evidence>
<dbReference type="InterPro" id="IPR029063">
    <property type="entry name" value="SAM-dependent_MTases_sf"/>
</dbReference>
<sequence>MHSKEWSGVAFSDATFWKIAIFQKVLARMARKTKAFLFLKTSKSIIALFLKTSFLNFILKGVCMKNNTDKFLKTSTLTKPTRTTLKAPFAWVGGKNYLAKEIIALMPEHKSYIEVFGGALSVFYQKSASKIEVINDINDELINLHLCIRNKPQSLANVLNSMIISRKIFHMLKNKEIKPKNDLERAAFYFYLINTSFGSSMGQFAMSKQRAPKRLYRDFSLHTKRLKNASIENKSFEYILKEYDYNEALFYLDPPYVGTESYYKNVPCFGLKEHELLCDLLKNIKGKFMLSYNDCDLVRELYKDFNIKELKVRYSLNNNVLKRKESKELLIMNF</sequence>
<dbReference type="GO" id="GO:0009307">
    <property type="term" value="P:DNA restriction-modification system"/>
    <property type="evidence" value="ECO:0007669"/>
    <property type="project" value="InterPro"/>
</dbReference>